<dbReference type="EMBL" id="CP001663">
    <property type="protein sequence ID" value="AFP37970.1"/>
    <property type="molecule type" value="Genomic_DNA"/>
</dbReference>
<feature type="transmembrane region" description="Helical" evidence="10">
    <location>
        <begin position="52"/>
        <end position="75"/>
    </location>
</feature>
<keyword evidence="5" id="KW-0547">Nucleotide-binding</keyword>
<dbReference type="InterPro" id="IPR044857">
    <property type="entry name" value="T7SS_EccB_R1"/>
</dbReference>
<evidence type="ECO:0000256" key="1">
    <source>
        <dbReference type="ARBA" id="ARBA00004162"/>
    </source>
</evidence>
<reference evidence="11 12" key="1">
    <citation type="journal article" date="2007" name="Genome Biol.">
        <title>Interrupted coding sequences in Mycobacterium smegmatis: authentic mutations or sequencing errors?</title>
        <authorList>
            <person name="Deshayes C."/>
            <person name="Perrodou E."/>
            <person name="Gallien S."/>
            <person name="Euphrasie D."/>
            <person name="Schaeffer C."/>
            <person name="Van-Dorsselaer A."/>
            <person name="Poch O."/>
            <person name="Lecompte O."/>
            <person name="Reyrat J.M."/>
        </authorList>
    </citation>
    <scope>NUCLEOTIDE SEQUENCE [LARGE SCALE GENOMIC DNA]</scope>
    <source>
        <strain evidence="12">ATCC 700084 / mc(2)155</strain>
    </source>
</reference>
<comment type="subcellular location">
    <subcellularLocation>
        <location evidence="1">Cell membrane</location>
        <topology evidence="1">Single-pass membrane protein</topology>
    </subcellularLocation>
</comment>
<evidence type="ECO:0000256" key="9">
    <source>
        <dbReference type="ARBA" id="ARBA00023136"/>
    </source>
</evidence>
<dbReference type="PATRIC" id="fig|246196.56.peg.1545"/>
<dbReference type="GO" id="GO:0005576">
    <property type="term" value="C:extracellular region"/>
    <property type="evidence" value="ECO:0007669"/>
    <property type="project" value="TreeGrafter"/>
</dbReference>
<dbReference type="Pfam" id="PF05108">
    <property type="entry name" value="T7SS_ESX1_EccB"/>
    <property type="match status" value="1"/>
</dbReference>
<evidence type="ECO:0000256" key="8">
    <source>
        <dbReference type="ARBA" id="ARBA00022989"/>
    </source>
</evidence>
<evidence type="ECO:0000256" key="3">
    <source>
        <dbReference type="ARBA" id="ARBA00022475"/>
    </source>
</evidence>
<keyword evidence="7" id="KW-0067">ATP-binding</keyword>
<comment type="similarity">
    <text evidence="2">Belongs to the EccB family.</text>
</comment>
<keyword evidence="8 10" id="KW-1133">Transmembrane helix</keyword>
<evidence type="ECO:0000256" key="6">
    <source>
        <dbReference type="ARBA" id="ARBA00022801"/>
    </source>
</evidence>
<dbReference type="Gene3D" id="3.30.2390.20">
    <property type="entry name" value="Type VII secretion system EccB, repeat 1 domain"/>
    <property type="match status" value="1"/>
</dbReference>
<reference evidence="11 12" key="2">
    <citation type="journal article" date="2009" name="Genome Res.">
        <title>Ortho-proteogenomics: multiple proteomes investigation through orthology and a new MS-based protocol.</title>
        <authorList>
            <person name="Gallien S."/>
            <person name="Perrodou E."/>
            <person name="Carapito C."/>
            <person name="Deshayes C."/>
            <person name="Reyrat J.M."/>
            <person name="Van Dorsselaer A."/>
            <person name="Poch O."/>
            <person name="Schaeffer C."/>
            <person name="Lecompte O."/>
        </authorList>
    </citation>
    <scope>NUCLEOTIDE SEQUENCE [LARGE SCALE GENOMIC DNA]</scope>
    <source>
        <strain evidence="12">ATCC 700084 / mc(2)155</strain>
    </source>
</reference>
<dbReference type="GO" id="GO:0005524">
    <property type="term" value="F:ATP binding"/>
    <property type="evidence" value="ECO:0007669"/>
    <property type="project" value="UniProtKB-KW"/>
</dbReference>
<dbReference type="PANTHER" id="PTHR40765">
    <property type="entry name" value="ESX-2 SECRETION SYSTEM ATPASE ECCB2"/>
    <property type="match status" value="1"/>
</dbReference>
<dbReference type="KEGG" id="msg:MSMEI_1497"/>
<dbReference type="InterPro" id="IPR042485">
    <property type="entry name" value="T7SS_EccB_R3"/>
</dbReference>
<evidence type="ECO:0000256" key="4">
    <source>
        <dbReference type="ARBA" id="ARBA00022692"/>
    </source>
</evidence>
<keyword evidence="6" id="KW-0378">Hydrolase</keyword>
<proteinExistence type="inferred from homology"/>
<evidence type="ECO:0000313" key="11">
    <source>
        <dbReference type="EMBL" id="AFP37970.1"/>
    </source>
</evidence>
<evidence type="ECO:0000256" key="2">
    <source>
        <dbReference type="ARBA" id="ARBA00008149"/>
    </source>
</evidence>
<dbReference type="AlphaFoldDB" id="I7F8T4"/>
<dbReference type="GO" id="GO:0005886">
    <property type="term" value="C:plasma membrane"/>
    <property type="evidence" value="ECO:0007669"/>
    <property type="project" value="UniProtKB-SubCell"/>
</dbReference>
<evidence type="ECO:0000256" key="10">
    <source>
        <dbReference type="SAM" id="Phobius"/>
    </source>
</evidence>
<evidence type="ECO:0000256" key="7">
    <source>
        <dbReference type="ARBA" id="ARBA00022840"/>
    </source>
</evidence>
<dbReference type="Proteomes" id="UP000006158">
    <property type="component" value="Chromosome"/>
</dbReference>
<name>I7F8T4_MYCS2</name>
<keyword evidence="3" id="KW-1003">Cell membrane</keyword>
<protein>
    <recommendedName>
        <fullName evidence="13">Type VII secretion protein EccB</fullName>
    </recommendedName>
</protein>
<evidence type="ECO:0000313" key="12">
    <source>
        <dbReference type="Proteomes" id="UP000006158"/>
    </source>
</evidence>
<accession>I7F8T4</accession>
<dbReference type="Gene3D" id="2.40.50.910">
    <property type="entry name" value="Type VII secretion system EccB, repeat 3 domain"/>
    <property type="match status" value="1"/>
</dbReference>
<sequence length="469" mass="48530">MDRVRVRSGGHMARQPVTRLERSGRRFLIRRTMHALVRGDARMIDDPLRAQSVSFAAGCIVTVLAAVVSAVLALVRPGDTLSDAPILLARNSGALHVRIGDTVHPVLNLASARLIVQNPADPVLVDDAAIDAAPRGPLVGIPGAPARIHPPLSADEITWALCEDLASESTTLIAGRSGLAPLRPGRAVPVAARGAVTTYLLFDGRKAQVDLREGAVVRALRLEDVTPVPVSPTLLDSVPEAPAVRAPVIPDVGAPGPSAVNGLPVGSVVRVSRAVPDDSARGEEFFVVLTGGLQRVDRVVADLIRFTYPQPDGEPPLLAADVIAGVPHVETVAIPAVPHGLSQRTRVLCAAWDPRGNQTALLFGEAVGGATLELAQSDSAGPNIDNIGVPAGRSVLVEATGLAGGRGPLYLLTDHGVLHGIQDADAARHLGLTGPAVPAPWAMLAMLPRGPELSSAAASVARDALPSTS</sequence>
<gene>
    <name evidence="11" type="ordered locus">MSMEI_1497</name>
</gene>
<evidence type="ECO:0000256" key="5">
    <source>
        <dbReference type="ARBA" id="ARBA00022741"/>
    </source>
</evidence>
<evidence type="ECO:0008006" key="13">
    <source>
        <dbReference type="Google" id="ProtNLM"/>
    </source>
</evidence>
<dbReference type="PANTHER" id="PTHR40765:SF2">
    <property type="entry name" value="ESX-2 SECRETION SYSTEM ATPASE ECCB2"/>
    <property type="match status" value="1"/>
</dbReference>
<dbReference type="NCBIfam" id="TIGR03919">
    <property type="entry name" value="T7SS_EccB"/>
    <property type="match status" value="1"/>
</dbReference>
<keyword evidence="4 10" id="KW-0812">Transmembrane</keyword>
<keyword evidence="9 10" id="KW-0472">Membrane</keyword>
<dbReference type="InterPro" id="IPR007795">
    <property type="entry name" value="T7SS_EccB"/>
</dbReference>
<organism evidence="11 12">
    <name type="scientific">Mycolicibacterium smegmatis (strain ATCC 700084 / mc(2)155)</name>
    <name type="common">Mycobacterium smegmatis</name>
    <dbReference type="NCBI Taxonomy" id="246196"/>
    <lineage>
        <taxon>Bacteria</taxon>
        <taxon>Bacillati</taxon>
        <taxon>Actinomycetota</taxon>
        <taxon>Actinomycetes</taxon>
        <taxon>Mycobacteriales</taxon>
        <taxon>Mycobacteriaceae</taxon>
        <taxon>Mycolicibacterium</taxon>
    </lineage>
</organism>
<dbReference type="GO" id="GO:0016787">
    <property type="term" value="F:hydrolase activity"/>
    <property type="evidence" value="ECO:0007669"/>
    <property type="project" value="UniProtKB-KW"/>
</dbReference>